<name>A0ABQ2CDG2_9MICC</name>
<keyword evidence="1" id="KW-1133">Transmembrane helix</keyword>
<reference evidence="3" key="1">
    <citation type="journal article" date="2019" name="Int. J. Syst. Evol. Microbiol.">
        <title>The Global Catalogue of Microorganisms (GCM) 10K type strain sequencing project: providing services to taxonomists for standard genome sequencing and annotation.</title>
        <authorList>
            <consortium name="The Broad Institute Genomics Platform"/>
            <consortium name="The Broad Institute Genome Sequencing Center for Infectious Disease"/>
            <person name="Wu L."/>
            <person name="Ma J."/>
        </authorList>
    </citation>
    <scope>NUCLEOTIDE SEQUENCE [LARGE SCALE GENOMIC DNA]</scope>
    <source>
        <strain evidence="3">CGMCC 1.3601</strain>
    </source>
</reference>
<feature type="transmembrane region" description="Helical" evidence="1">
    <location>
        <begin position="46"/>
        <end position="67"/>
    </location>
</feature>
<evidence type="ECO:0000313" key="2">
    <source>
        <dbReference type="EMBL" id="GGI69396.1"/>
    </source>
</evidence>
<dbReference type="EMBL" id="BMKV01000001">
    <property type="protein sequence ID" value="GGI69396.1"/>
    <property type="molecule type" value="Genomic_DNA"/>
</dbReference>
<keyword evidence="1" id="KW-0812">Transmembrane</keyword>
<organism evidence="2 3">
    <name type="scientific">Pseudarthrobacter scleromae</name>
    <dbReference type="NCBI Taxonomy" id="158897"/>
    <lineage>
        <taxon>Bacteria</taxon>
        <taxon>Bacillati</taxon>
        <taxon>Actinomycetota</taxon>
        <taxon>Actinomycetes</taxon>
        <taxon>Micrococcales</taxon>
        <taxon>Micrococcaceae</taxon>
        <taxon>Pseudarthrobacter</taxon>
    </lineage>
</organism>
<evidence type="ECO:0000313" key="3">
    <source>
        <dbReference type="Proteomes" id="UP000658754"/>
    </source>
</evidence>
<accession>A0ABQ2CDG2</accession>
<feature type="transmembrane region" description="Helical" evidence="1">
    <location>
        <begin position="76"/>
        <end position="93"/>
    </location>
</feature>
<gene>
    <name evidence="2" type="ORF">GCM10007175_02640</name>
</gene>
<protein>
    <submittedName>
        <fullName evidence="2">Uncharacterized protein</fullName>
    </submittedName>
</protein>
<comment type="caution">
    <text evidence="2">The sequence shown here is derived from an EMBL/GenBank/DDBJ whole genome shotgun (WGS) entry which is preliminary data.</text>
</comment>
<evidence type="ECO:0000256" key="1">
    <source>
        <dbReference type="SAM" id="Phobius"/>
    </source>
</evidence>
<keyword evidence="1" id="KW-0472">Membrane</keyword>
<feature type="transmembrane region" description="Helical" evidence="1">
    <location>
        <begin position="12"/>
        <end position="31"/>
    </location>
</feature>
<sequence length="94" mass="9665">MLTAWTRSHRKALGLAGAAAAAGMAVVWTVIVPDKAAQTSGVQELAIRWGHPVCWALLAVVGVLVALDAPKRTRDGIAITAAACYAAFLAGTLL</sequence>
<dbReference type="Proteomes" id="UP000658754">
    <property type="component" value="Unassembled WGS sequence"/>
</dbReference>
<proteinExistence type="predicted"/>
<keyword evidence="3" id="KW-1185">Reference proteome</keyword>